<dbReference type="HOGENOM" id="CLU_061198_0_0_1"/>
<dbReference type="Proteomes" id="UP000019804">
    <property type="component" value="Unassembled WGS sequence"/>
</dbReference>
<keyword evidence="3" id="KW-1185">Reference proteome</keyword>
<dbReference type="GeneID" id="63696537"/>
<dbReference type="STRING" id="1388766.A0A017SJC2"/>
<feature type="chain" id="PRO_5001499329" description="Protein ecm33" evidence="1">
    <location>
        <begin position="23"/>
        <end position="382"/>
    </location>
</feature>
<evidence type="ECO:0000313" key="3">
    <source>
        <dbReference type="Proteomes" id="UP000019804"/>
    </source>
</evidence>
<protein>
    <recommendedName>
        <fullName evidence="4">Protein ecm33</fullName>
    </recommendedName>
</protein>
<evidence type="ECO:0000256" key="1">
    <source>
        <dbReference type="SAM" id="SignalP"/>
    </source>
</evidence>
<reference evidence="3" key="1">
    <citation type="journal article" date="2014" name="Nat. Commun.">
        <title>Genomic adaptations of the halophilic Dead Sea filamentous fungus Eurotium rubrum.</title>
        <authorList>
            <person name="Kis-Papo T."/>
            <person name="Weig A.R."/>
            <person name="Riley R."/>
            <person name="Persoh D."/>
            <person name="Salamov A."/>
            <person name="Sun H."/>
            <person name="Lipzen A."/>
            <person name="Wasser S.P."/>
            <person name="Rambold G."/>
            <person name="Grigoriev I.V."/>
            <person name="Nevo E."/>
        </authorList>
    </citation>
    <scope>NUCLEOTIDE SEQUENCE [LARGE SCALE GENOMIC DNA]</scope>
    <source>
        <strain evidence="3">CBS 135680</strain>
    </source>
</reference>
<accession>A0A017SJC2</accession>
<dbReference type="EMBL" id="KK088417">
    <property type="protein sequence ID" value="EYE96866.1"/>
    <property type="molecule type" value="Genomic_DNA"/>
</dbReference>
<proteinExistence type="predicted"/>
<feature type="signal peptide" evidence="1">
    <location>
        <begin position="1"/>
        <end position="22"/>
    </location>
</feature>
<organism evidence="2 3">
    <name type="scientific">Aspergillus ruber (strain CBS 135680)</name>
    <dbReference type="NCBI Taxonomy" id="1388766"/>
    <lineage>
        <taxon>Eukaryota</taxon>
        <taxon>Fungi</taxon>
        <taxon>Dikarya</taxon>
        <taxon>Ascomycota</taxon>
        <taxon>Pezizomycotina</taxon>
        <taxon>Eurotiomycetes</taxon>
        <taxon>Eurotiomycetidae</taxon>
        <taxon>Eurotiales</taxon>
        <taxon>Aspergillaceae</taxon>
        <taxon>Aspergillus</taxon>
        <taxon>Aspergillus subgen. Aspergillus</taxon>
    </lineage>
</organism>
<dbReference type="OrthoDB" id="536881at2759"/>
<dbReference type="SUPFAM" id="SSF52058">
    <property type="entry name" value="L domain-like"/>
    <property type="match status" value="1"/>
</dbReference>
<sequence length="382" mass="41601">MHSLYSWSLLALAAGVLPVATTEWCNPPLGTYGYMYYVESQSGLDEIADHCTTVNGTIVMAYNYTDSSFYLPKVRNITGSLQWEHNLDYYDTRPSPATIDLPDLEELGSSMYLNGLPTLRNISMPKLKTQGWELHVNYVHEADFRSLETGKYITITGNISTLRLDALRDVSERLLICNMDLCGPDNSPASSLDISLLSLESAGSVSLQGRISSLEVPALTRMGDGSGIYNLEFSSSGGPTINLTFPRLTSIVRDMIFTGDIGGFAMPNLRKMSETSLLLTTFKPLAVNLPFDAVNDILLRGNISSVELPNLHNLTGYFTVDSDLPLDCDSILDTISTATNVTASAGGKLHCTSSAAWSNHTGRSTTVKLAIAVMVLMLGWQL</sequence>
<keyword evidence="1" id="KW-0732">Signal</keyword>
<evidence type="ECO:0008006" key="4">
    <source>
        <dbReference type="Google" id="ProtNLM"/>
    </source>
</evidence>
<dbReference type="RefSeq" id="XP_040640554.1">
    <property type="nucleotide sequence ID" value="XM_040781413.1"/>
</dbReference>
<name>A0A017SJC2_ASPRC</name>
<evidence type="ECO:0000313" key="2">
    <source>
        <dbReference type="EMBL" id="EYE96866.1"/>
    </source>
</evidence>
<gene>
    <name evidence="2" type="ORF">EURHEDRAFT_410663</name>
</gene>
<dbReference type="AlphaFoldDB" id="A0A017SJC2"/>